<evidence type="ECO:0000313" key="2">
    <source>
        <dbReference type="Proteomes" id="UP001229421"/>
    </source>
</evidence>
<accession>A0AAD8K792</accession>
<dbReference type="Proteomes" id="UP001229421">
    <property type="component" value="Unassembled WGS sequence"/>
</dbReference>
<organism evidence="1 2">
    <name type="scientific">Tagetes erecta</name>
    <name type="common">African marigold</name>
    <dbReference type="NCBI Taxonomy" id="13708"/>
    <lineage>
        <taxon>Eukaryota</taxon>
        <taxon>Viridiplantae</taxon>
        <taxon>Streptophyta</taxon>
        <taxon>Embryophyta</taxon>
        <taxon>Tracheophyta</taxon>
        <taxon>Spermatophyta</taxon>
        <taxon>Magnoliopsida</taxon>
        <taxon>eudicotyledons</taxon>
        <taxon>Gunneridae</taxon>
        <taxon>Pentapetalae</taxon>
        <taxon>asterids</taxon>
        <taxon>campanulids</taxon>
        <taxon>Asterales</taxon>
        <taxon>Asteraceae</taxon>
        <taxon>Asteroideae</taxon>
        <taxon>Heliantheae alliance</taxon>
        <taxon>Tageteae</taxon>
        <taxon>Tagetes</taxon>
    </lineage>
</organism>
<sequence length="69" mass="7837">MVPIVAEYKCTVLVFLGVYMGYYREKSLCDDFETVSLHQISKDHSTEEDYETVMKVKPGGIVALADLME</sequence>
<comment type="caution">
    <text evidence="1">The sequence shown here is derived from an EMBL/GenBank/DDBJ whole genome shotgun (WGS) entry which is preliminary data.</text>
</comment>
<protein>
    <submittedName>
        <fullName evidence="1">Uncharacterized protein</fullName>
    </submittedName>
</protein>
<name>A0AAD8K792_TARER</name>
<keyword evidence="2" id="KW-1185">Reference proteome</keyword>
<proteinExistence type="predicted"/>
<dbReference type="EMBL" id="JAUHHV010000007">
    <property type="protein sequence ID" value="KAK1417194.1"/>
    <property type="molecule type" value="Genomic_DNA"/>
</dbReference>
<gene>
    <name evidence="1" type="ORF">QVD17_26317</name>
</gene>
<dbReference type="AlphaFoldDB" id="A0AAD8K792"/>
<reference evidence="1" key="1">
    <citation type="journal article" date="2023" name="bioRxiv">
        <title>Improved chromosome-level genome assembly for marigold (Tagetes erecta).</title>
        <authorList>
            <person name="Jiang F."/>
            <person name="Yuan L."/>
            <person name="Wang S."/>
            <person name="Wang H."/>
            <person name="Xu D."/>
            <person name="Wang A."/>
            <person name="Fan W."/>
        </authorList>
    </citation>
    <scope>NUCLEOTIDE SEQUENCE</scope>
    <source>
        <strain evidence="1">WSJ</strain>
        <tissue evidence="1">Leaf</tissue>
    </source>
</reference>
<evidence type="ECO:0000313" key="1">
    <source>
        <dbReference type="EMBL" id="KAK1417194.1"/>
    </source>
</evidence>